<proteinExistence type="predicted"/>
<organism evidence="2 3">
    <name type="scientific">Dorea formicigenerans</name>
    <dbReference type="NCBI Taxonomy" id="39486"/>
    <lineage>
        <taxon>Bacteria</taxon>
        <taxon>Bacillati</taxon>
        <taxon>Bacillota</taxon>
        <taxon>Clostridia</taxon>
        <taxon>Lachnospirales</taxon>
        <taxon>Lachnospiraceae</taxon>
        <taxon>Dorea</taxon>
    </lineage>
</organism>
<protein>
    <submittedName>
        <fullName evidence="2">Uncharacterized protein</fullName>
    </submittedName>
</protein>
<accession>A0A415UMC5</accession>
<evidence type="ECO:0000256" key="1">
    <source>
        <dbReference type="SAM" id="MobiDB-lite"/>
    </source>
</evidence>
<dbReference type="AlphaFoldDB" id="A0A415UMC5"/>
<sequence>MKKNQKLQSIKKNQKDQVSQYSIKMAERDSGDNAEQQEYLKSDKMQENLEYMGKYFQEVDYTQLMEKLQTVEINKKYIKELDTKIIPYEIPEIYSLNETIKKLAVIETKMNKLSEYIKKTDIEAVSTDWRKIGRCINEAIFKSTGIYTRKSD</sequence>
<comment type="caution">
    <text evidence="2">The sequence shown here is derived from an EMBL/GenBank/DDBJ whole genome shotgun (WGS) entry which is preliminary data.</text>
</comment>
<name>A0A415UMC5_9FIRM</name>
<dbReference type="RefSeq" id="WP_118447235.1">
    <property type="nucleotide sequence ID" value="NZ_QRQQ01000001.1"/>
</dbReference>
<feature type="compositionally biased region" description="Polar residues" evidence="1">
    <location>
        <begin position="1"/>
        <end position="22"/>
    </location>
</feature>
<feature type="region of interest" description="Disordered" evidence="1">
    <location>
        <begin position="1"/>
        <end position="35"/>
    </location>
</feature>
<evidence type="ECO:0000313" key="3">
    <source>
        <dbReference type="Proteomes" id="UP000285652"/>
    </source>
</evidence>
<reference evidence="2 3" key="1">
    <citation type="submission" date="2018-08" db="EMBL/GenBank/DDBJ databases">
        <title>A genome reference for cultivated species of the human gut microbiota.</title>
        <authorList>
            <person name="Zou Y."/>
            <person name="Xue W."/>
            <person name="Luo G."/>
        </authorList>
    </citation>
    <scope>NUCLEOTIDE SEQUENCE [LARGE SCALE GENOMIC DNA]</scope>
    <source>
        <strain evidence="2 3">AF31-13BH</strain>
    </source>
</reference>
<gene>
    <name evidence="2" type="ORF">DWZ24_01720</name>
</gene>
<dbReference type="EMBL" id="QRQQ01000001">
    <property type="protein sequence ID" value="RHN19291.1"/>
    <property type="molecule type" value="Genomic_DNA"/>
</dbReference>
<evidence type="ECO:0000313" key="2">
    <source>
        <dbReference type="EMBL" id="RHN19291.1"/>
    </source>
</evidence>
<dbReference type="Proteomes" id="UP000285652">
    <property type="component" value="Unassembled WGS sequence"/>
</dbReference>